<accession>A0A419SFZ9</accession>
<protein>
    <submittedName>
        <fullName evidence="1">Uncharacterized protein</fullName>
    </submittedName>
</protein>
<dbReference type="AlphaFoldDB" id="A0A419SFZ9"/>
<reference evidence="1 2" key="1">
    <citation type="submission" date="2016-08" db="EMBL/GenBank/DDBJ databases">
        <title>Novel Firmicute Genomes.</title>
        <authorList>
            <person name="Poppleton D.I."/>
            <person name="Gribaldo S."/>
        </authorList>
    </citation>
    <scope>NUCLEOTIDE SEQUENCE [LARGE SCALE GENOMIC DNA]</scope>
    <source>
        <strain evidence="1 2">RAOx-1</strain>
    </source>
</reference>
<dbReference type="RefSeq" id="WP_120190189.1">
    <property type="nucleotide sequence ID" value="NZ_MCHY01000009.1"/>
</dbReference>
<dbReference type="Proteomes" id="UP000284219">
    <property type="component" value="Unassembled WGS sequence"/>
</dbReference>
<evidence type="ECO:0000313" key="1">
    <source>
        <dbReference type="EMBL" id="RKD22713.1"/>
    </source>
</evidence>
<name>A0A419SFZ9_9BACL</name>
<comment type="caution">
    <text evidence="1">The sequence shown here is derived from an EMBL/GenBank/DDBJ whole genome shotgun (WGS) entry which is preliminary data.</text>
</comment>
<sequence>MASKQHITKLRTFAETNDTWILLRDDFGKKPTMLFKYPPGSWNIAEDQVGIGDTNASHPPYVFWVLNDAAQWGIGEQSDDTLQVTGPVQWRILSFESEEEIDAKMKQLQQA</sequence>
<organism evidence="1 2">
    <name type="scientific">Ammoniphilus oxalaticus</name>
    <dbReference type="NCBI Taxonomy" id="66863"/>
    <lineage>
        <taxon>Bacteria</taxon>
        <taxon>Bacillati</taxon>
        <taxon>Bacillota</taxon>
        <taxon>Bacilli</taxon>
        <taxon>Bacillales</taxon>
        <taxon>Paenibacillaceae</taxon>
        <taxon>Aneurinibacillus group</taxon>
        <taxon>Ammoniphilus</taxon>
    </lineage>
</organism>
<keyword evidence="2" id="KW-1185">Reference proteome</keyword>
<gene>
    <name evidence="1" type="ORF">BEP19_10680</name>
</gene>
<dbReference type="EMBL" id="MCHY01000009">
    <property type="protein sequence ID" value="RKD22713.1"/>
    <property type="molecule type" value="Genomic_DNA"/>
</dbReference>
<proteinExistence type="predicted"/>
<evidence type="ECO:0000313" key="2">
    <source>
        <dbReference type="Proteomes" id="UP000284219"/>
    </source>
</evidence>